<evidence type="ECO:0000313" key="2">
    <source>
        <dbReference type="EMBL" id="GED24478.1"/>
    </source>
</evidence>
<dbReference type="Proteomes" id="UP000317180">
    <property type="component" value="Unassembled WGS sequence"/>
</dbReference>
<accession>A0A3M8BBR7</accession>
<dbReference type="GO" id="GO:0016787">
    <property type="term" value="F:hydrolase activity"/>
    <property type="evidence" value="ECO:0007669"/>
    <property type="project" value="UniProtKB-KW"/>
</dbReference>
<feature type="chain" id="PRO_5018147068" evidence="1">
    <location>
        <begin position="29"/>
        <end position="530"/>
    </location>
</feature>
<dbReference type="OrthoDB" id="9765872at2"/>
<dbReference type="RefSeq" id="WP_122952460.1">
    <property type="nucleotide sequence ID" value="NZ_BJOD01000004.1"/>
</dbReference>
<evidence type="ECO:0000313" key="5">
    <source>
        <dbReference type="Proteomes" id="UP000317180"/>
    </source>
</evidence>
<dbReference type="AlphaFoldDB" id="A0A3M8BBR7"/>
<evidence type="ECO:0000313" key="4">
    <source>
        <dbReference type="Proteomes" id="UP000276178"/>
    </source>
</evidence>
<proteinExistence type="predicted"/>
<reference evidence="2 5" key="2">
    <citation type="submission" date="2019-06" db="EMBL/GenBank/DDBJ databases">
        <title>Whole genome shotgun sequence of Brevibacillus agri NBRC 15538.</title>
        <authorList>
            <person name="Hosoyama A."/>
            <person name="Uohara A."/>
            <person name="Ohji S."/>
            <person name="Ichikawa N."/>
        </authorList>
    </citation>
    <scope>NUCLEOTIDE SEQUENCE [LARGE SCALE GENOMIC DNA]</scope>
    <source>
        <strain evidence="2 5">NBRC 15538</strain>
    </source>
</reference>
<feature type="signal peptide" evidence="1">
    <location>
        <begin position="1"/>
        <end position="28"/>
    </location>
</feature>
<dbReference type="Proteomes" id="UP000276178">
    <property type="component" value="Unassembled WGS sequence"/>
</dbReference>
<dbReference type="InterPro" id="IPR029058">
    <property type="entry name" value="AB_hydrolase_fold"/>
</dbReference>
<name>A0A3M8BBR7_9BACL</name>
<keyword evidence="3" id="KW-0378">Hydrolase</keyword>
<sequence length="530" mass="57451">MKTQKALSRMLAAVTLTTVLVCPTVASAAAPAPMLHDDNPNGHFGDWYTGAIPPNVSNDKPVILFVQGLHSTYKTWYTEDGFYDAAYNAGYRTAFVQLKDADGTGGNMWTNGAKLAEVIKKVANYYGVSKINVIAHSKGGIDTQTALVHYGAHPYVNVVHQLSTPNKGSELADLAYSNWAGWLADILGKKDDAVYSLQTSYMANFRSQTDNRSENGYTTTYMSAGTGDDGLFSATWFAHAVLPGEDDGAVSVDSALGLPYGIKSFTKNISHGQIAKASHTWNLVEPKLKKASAALREQPNKVSKTKTKASAAEESSFILRGGEVEDKVSETFFLESGIDKLNLDTMTASKDTKVTLISPSGQEYEADLSKKNNAEDEPPIFSDAVHHFIEVDEPEAGEWTLEVEGEDDAFFMVASIEGGERAKVKASKKVFQQGDKAKISVELGNNEIDPSLLQKANVTRSLNGKKASVLDQVKFAIKGEELTGNFTVPTKPGVYNLSFDVTGINEDGEPFTRSINYNFAVTDDDGELEK</sequence>
<comment type="caution">
    <text evidence="3">The sequence shown here is derived from an EMBL/GenBank/DDBJ whole genome shotgun (WGS) entry which is preliminary data.</text>
</comment>
<gene>
    <name evidence="2" type="ORF">BAG01nite_05800</name>
    <name evidence="3" type="ORF">EB820_01630</name>
</gene>
<evidence type="ECO:0000313" key="3">
    <source>
        <dbReference type="EMBL" id="RNB60858.1"/>
    </source>
</evidence>
<dbReference type="EMBL" id="BJOD01000004">
    <property type="protein sequence ID" value="GED24478.1"/>
    <property type="molecule type" value="Genomic_DNA"/>
</dbReference>
<keyword evidence="5" id="KW-1185">Reference proteome</keyword>
<organism evidence="3 4">
    <name type="scientific">Brevibacillus agri</name>
    <dbReference type="NCBI Taxonomy" id="51101"/>
    <lineage>
        <taxon>Bacteria</taxon>
        <taxon>Bacillati</taxon>
        <taxon>Bacillota</taxon>
        <taxon>Bacilli</taxon>
        <taxon>Bacillales</taxon>
        <taxon>Paenibacillaceae</taxon>
        <taxon>Brevibacillus</taxon>
    </lineage>
</organism>
<protein>
    <submittedName>
        <fullName evidence="3">Alpha/beta hydrolase</fullName>
    </submittedName>
</protein>
<dbReference type="GeneID" id="82811617"/>
<reference evidence="3 4" key="1">
    <citation type="submission" date="2018-10" db="EMBL/GenBank/DDBJ databases">
        <title>Phylogenomics of Brevibacillus.</title>
        <authorList>
            <person name="Dunlap C."/>
        </authorList>
    </citation>
    <scope>NUCLEOTIDE SEQUENCE [LARGE SCALE GENOMIC DNA]</scope>
    <source>
        <strain evidence="3 4">NRRL NRS 1219</strain>
    </source>
</reference>
<dbReference type="SUPFAM" id="SSF53474">
    <property type="entry name" value="alpha/beta-Hydrolases"/>
    <property type="match status" value="1"/>
</dbReference>
<dbReference type="Gene3D" id="3.40.50.1820">
    <property type="entry name" value="alpha/beta hydrolase"/>
    <property type="match status" value="1"/>
</dbReference>
<evidence type="ECO:0000256" key="1">
    <source>
        <dbReference type="SAM" id="SignalP"/>
    </source>
</evidence>
<keyword evidence="1" id="KW-0732">Signal</keyword>
<dbReference type="EMBL" id="RHHN01000008">
    <property type="protein sequence ID" value="RNB60858.1"/>
    <property type="molecule type" value="Genomic_DNA"/>
</dbReference>